<feature type="compositionally biased region" description="Basic and acidic residues" evidence="1">
    <location>
        <begin position="101"/>
        <end position="111"/>
    </location>
</feature>
<dbReference type="RefSeq" id="WP_350353257.1">
    <property type="nucleotide sequence ID" value="NZ_CP158357.1"/>
</dbReference>
<organism evidence="2">
    <name type="scientific">Microbacterium sp. A8/3-1</name>
    <dbReference type="NCBI Taxonomy" id="3160749"/>
    <lineage>
        <taxon>Bacteria</taxon>
        <taxon>Bacillati</taxon>
        <taxon>Actinomycetota</taxon>
        <taxon>Actinomycetes</taxon>
        <taxon>Micrococcales</taxon>
        <taxon>Microbacteriaceae</taxon>
        <taxon>Microbacterium</taxon>
    </lineage>
</organism>
<accession>A0AAU7W0W6</accession>
<dbReference type="EMBL" id="CP158357">
    <property type="protein sequence ID" value="XBX80455.1"/>
    <property type="molecule type" value="Genomic_DNA"/>
</dbReference>
<gene>
    <name evidence="2" type="ORF">ABS642_10290</name>
</gene>
<evidence type="ECO:0000313" key="2">
    <source>
        <dbReference type="EMBL" id="XBX80455.1"/>
    </source>
</evidence>
<protein>
    <submittedName>
        <fullName evidence="2">Uncharacterized protein</fullName>
    </submittedName>
</protein>
<sequence>MRIIIYAGDEYLTGDDIADALLQYSRALGDDDRAEIIEIPVRNENGEVVSAKFLIGPASQIVTEAVDVPSPELVDIELVERLHRLTISIERPTSAPLGSDDVSHFEPDGTL</sequence>
<evidence type="ECO:0000256" key="1">
    <source>
        <dbReference type="SAM" id="MobiDB-lite"/>
    </source>
</evidence>
<reference evidence="2" key="1">
    <citation type="submission" date="2024-06" db="EMBL/GenBank/DDBJ databases">
        <title>Draft genome sequence of Microbacterium sp. strain A8/3-1, isolated from Oxytropis tragacanthoides Fisch. ex DC. Root nodules in the Altai region of Russia.</title>
        <authorList>
            <person name="Sazanova A."/>
            <person name="Guro P."/>
            <person name="Kuznetsova I."/>
            <person name="Belimov A."/>
            <person name="Safronova V."/>
        </authorList>
    </citation>
    <scope>NUCLEOTIDE SEQUENCE</scope>
    <source>
        <strain evidence="2">A8/3-1</strain>
    </source>
</reference>
<proteinExistence type="predicted"/>
<name>A0AAU7W0W6_9MICO</name>
<feature type="region of interest" description="Disordered" evidence="1">
    <location>
        <begin position="92"/>
        <end position="111"/>
    </location>
</feature>
<dbReference type="AlphaFoldDB" id="A0AAU7W0W6"/>